<keyword evidence="1" id="KW-0812">Transmembrane</keyword>
<evidence type="ECO:0000313" key="2">
    <source>
        <dbReference type="EMBL" id="GFS45738.1"/>
    </source>
</evidence>
<accession>A0A8X6II03</accession>
<feature type="transmembrane region" description="Helical" evidence="1">
    <location>
        <begin position="165"/>
        <end position="187"/>
    </location>
</feature>
<organism evidence="2 3">
    <name type="scientific">Nephila pilipes</name>
    <name type="common">Giant wood spider</name>
    <name type="synonym">Nephila maculata</name>
    <dbReference type="NCBI Taxonomy" id="299642"/>
    <lineage>
        <taxon>Eukaryota</taxon>
        <taxon>Metazoa</taxon>
        <taxon>Ecdysozoa</taxon>
        <taxon>Arthropoda</taxon>
        <taxon>Chelicerata</taxon>
        <taxon>Arachnida</taxon>
        <taxon>Araneae</taxon>
        <taxon>Araneomorphae</taxon>
        <taxon>Entelegynae</taxon>
        <taxon>Araneoidea</taxon>
        <taxon>Nephilidae</taxon>
        <taxon>Nephila</taxon>
    </lineage>
</organism>
<feature type="transmembrane region" description="Helical" evidence="1">
    <location>
        <begin position="125"/>
        <end position="153"/>
    </location>
</feature>
<comment type="caution">
    <text evidence="2">The sequence shown here is derived from an EMBL/GenBank/DDBJ whole genome shotgun (WGS) entry which is preliminary data.</text>
</comment>
<dbReference type="Proteomes" id="UP000887013">
    <property type="component" value="Unassembled WGS sequence"/>
</dbReference>
<sequence length="188" mass="20731">MRAAYTRNSFLRRLVVPVFAFVAENLRRSPGPSPPSPSSLRLCCWTSYPSESSGLVVLPSFGPPGTWFLAVRPAFHRRPLDRRSCSLLASRSPLPSPPGSLLDDSSPPCFPDADLCGCLLHFDRAFYLILSLAFYYVLFACVLIALFLFSFYALECAVERSDYSISSGLADLLPLLGTALLLLSCFYC</sequence>
<name>A0A8X6II03_NEPPI</name>
<proteinExistence type="predicted"/>
<keyword evidence="1" id="KW-0472">Membrane</keyword>
<reference evidence="2" key="1">
    <citation type="submission" date="2020-08" db="EMBL/GenBank/DDBJ databases">
        <title>Multicomponent nature underlies the extraordinary mechanical properties of spider dragline silk.</title>
        <authorList>
            <person name="Kono N."/>
            <person name="Nakamura H."/>
            <person name="Mori M."/>
            <person name="Yoshida Y."/>
            <person name="Ohtoshi R."/>
            <person name="Malay A.D."/>
            <person name="Moran D.A.P."/>
            <person name="Tomita M."/>
            <person name="Numata K."/>
            <person name="Arakawa K."/>
        </authorList>
    </citation>
    <scope>NUCLEOTIDE SEQUENCE</scope>
</reference>
<evidence type="ECO:0000256" key="1">
    <source>
        <dbReference type="SAM" id="Phobius"/>
    </source>
</evidence>
<keyword evidence="3" id="KW-1185">Reference proteome</keyword>
<dbReference type="AlphaFoldDB" id="A0A8X6II03"/>
<dbReference type="EMBL" id="BMAW01044635">
    <property type="protein sequence ID" value="GFS45738.1"/>
    <property type="molecule type" value="Genomic_DNA"/>
</dbReference>
<keyword evidence="1" id="KW-1133">Transmembrane helix</keyword>
<evidence type="ECO:0000313" key="3">
    <source>
        <dbReference type="Proteomes" id="UP000887013"/>
    </source>
</evidence>
<gene>
    <name evidence="2" type="ORF">NPIL_462471</name>
</gene>
<protein>
    <submittedName>
        <fullName evidence="2">Uncharacterized protein</fullName>
    </submittedName>
</protein>